<dbReference type="RefSeq" id="WP_184422610.1">
    <property type="nucleotide sequence ID" value="NZ_AP027362.1"/>
</dbReference>
<dbReference type="Gene3D" id="3.30.70.120">
    <property type="match status" value="1"/>
</dbReference>
<dbReference type="InterPro" id="IPR021634">
    <property type="entry name" value="DUF3240"/>
</dbReference>
<protein>
    <recommendedName>
        <fullName evidence="3">DUF3240 domain-containing protein</fullName>
    </recommendedName>
</protein>
<name>A0A7X0TSJ9_9GAMM</name>
<comment type="caution">
    <text evidence="1">The sequence shown here is derived from an EMBL/GenBank/DDBJ whole genome shotgun (WGS) entry which is preliminary data.</text>
</comment>
<dbReference type="EMBL" id="JACHHU010000003">
    <property type="protein sequence ID" value="MBB6542219.1"/>
    <property type="molecule type" value="Genomic_DNA"/>
</dbReference>
<dbReference type="Proteomes" id="UP000537141">
    <property type="component" value="Unassembled WGS sequence"/>
</dbReference>
<sequence length="100" mass="11517">MPDNIIFFLNAPKSLEDEVIDILMSFSDISGFNLKEINGYSKKHSLFDIAEQVEGFRSFCQFEVLLPSHLLPELKRLLTPICQPARLKYWTTAVVEKGHF</sequence>
<reference evidence="1 2" key="1">
    <citation type="submission" date="2020-08" db="EMBL/GenBank/DDBJ databases">
        <title>Genomic Encyclopedia of Type Strains, Phase IV (KMG-IV): sequencing the most valuable type-strain genomes for metagenomic binning, comparative biology and taxonomic classification.</title>
        <authorList>
            <person name="Goeker M."/>
        </authorList>
    </citation>
    <scope>NUCLEOTIDE SEQUENCE [LARGE SCALE GENOMIC DNA]</scope>
    <source>
        <strain evidence="1 2">DSM 26287</strain>
    </source>
</reference>
<evidence type="ECO:0000313" key="1">
    <source>
        <dbReference type="EMBL" id="MBB6542219.1"/>
    </source>
</evidence>
<dbReference type="InterPro" id="IPR015867">
    <property type="entry name" value="N-reg_PII/ATP_PRibTrfase_C"/>
</dbReference>
<gene>
    <name evidence="1" type="ORF">HNQ55_000697</name>
</gene>
<evidence type="ECO:0008006" key="3">
    <source>
        <dbReference type="Google" id="ProtNLM"/>
    </source>
</evidence>
<dbReference type="AlphaFoldDB" id="A0A7X0TSJ9"/>
<dbReference type="Pfam" id="PF11582">
    <property type="entry name" value="DUF3240"/>
    <property type="match status" value="1"/>
</dbReference>
<keyword evidence="2" id="KW-1185">Reference proteome</keyword>
<evidence type="ECO:0000313" key="2">
    <source>
        <dbReference type="Proteomes" id="UP000537141"/>
    </source>
</evidence>
<proteinExistence type="predicted"/>
<organism evidence="1 2">
    <name type="scientific">Thalassotalea piscium</name>
    <dbReference type="NCBI Taxonomy" id="1230533"/>
    <lineage>
        <taxon>Bacteria</taxon>
        <taxon>Pseudomonadati</taxon>
        <taxon>Pseudomonadota</taxon>
        <taxon>Gammaproteobacteria</taxon>
        <taxon>Alteromonadales</taxon>
        <taxon>Colwelliaceae</taxon>
        <taxon>Thalassotalea</taxon>
    </lineage>
</organism>
<accession>A0A7X0TSJ9</accession>